<reference evidence="2 3" key="1">
    <citation type="submission" date="2018-11" db="EMBL/GenBank/DDBJ databases">
        <title>Proposal to divide the Flavobacteriaceae and reorganize its genera based on Amino Acid Identity values calculated from whole genome sequences.</title>
        <authorList>
            <person name="Nicholson A.C."/>
            <person name="Gulvik C.A."/>
            <person name="Whitney A.M."/>
            <person name="Humrighouse B.W."/>
            <person name="Bell M."/>
            <person name="Holmes B."/>
            <person name="Steigerwalt A.G."/>
            <person name="Villarma A."/>
            <person name="Sheth M."/>
            <person name="Batra D."/>
            <person name="Pryor J."/>
            <person name="Bernardet J.-F."/>
            <person name="Hugo C."/>
            <person name="Kampfer P."/>
            <person name="Newman J."/>
            <person name="McQuiston J.R."/>
        </authorList>
    </citation>
    <scope>NUCLEOTIDE SEQUENCE [LARGE SCALE GENOMIC DNA]</scope>
    <source>
        <strain evidence="2 3">G0041</strain>
    </source>
</reference>
<dbReference type="EMBL" id="CP033923">
    <property type="protein sequence ID" value="AZA89760.1"/>
    <property type="molecule type" value="Genomic_DNA"/>
</dbReference>
<evidence type="ECO:0000313" key="2">
    <source>
        <dbReference type="EMBL" id="AZA89760.1"/>
    </source>
</evidence>
<keyword evidence="3" id="KW-1185">Reference proteome</keyword>
<proteinExistence type="predicted"/>
<feature type="compositionally biased region" description="Basic and acidic residues" evidence="1">
    <location>
        <begin position="265"/>
        <end position="281"/>
    </location>
</feature>
<gene>
    <name evidence="2" type="ORF">EG343_03515</name>
</gene>
<sequence length="877" mass="99326">MAKLTITGNTQPIVGNTEAYSLSVFDNLMSSNSFSFPPLKVQWNIHVKDQKGWRITHGNVKDGEQITYKFTHKSLKYKALKIEVTRGKDKGELYIQPQPAEEPKILRVDLLDINSQRLQKGKLLYYTDTLIAKAHCVGMFGHKVSFTLWEDDAIGEGHDPVINMMNRINPVPLVGEVDHEGIAKVIFRLPSYTMAVQIANAQVARGDQNEGKTHEYYVTAEMASKHILKASPNVNVANPTHVPEPPKKQKPKETLLAHRKPPVAPEKKDTKPAKPKPKENTPKFPQTPAAWKQADPEGKIISVEFTDATGKPLKNAKTGDVVSIKISTRNMSGKNVKVRIWEEDFSRYSNDLVYEVSAKLAYNTTNFINGVVLTKDMYTKSYEWGEGNEREYFIEVEHLNTSVTSQVIPVSPDAEPVKVEANDSPSIIKGAKLETKNCGGKYCIDKNSPPSELIREINIRLAGFGGNVPTDKFTDRTEKMIKQFQRDYMKVPETGKVCGSVLKAIDEFSNKYSIPFKRIKCKCGKCSGFGNGKYFEQAQKNNISEKYRKYEYPGIHRSIYWATKAIMHYFATLESALGYKIGDISSGYRCQEDNVINKRGTTNHMGKALDLHVYKTNDNKRANGKDRGAKEGRSLFSKYSNARINWTTKNEFSLEPANIAPTWIHVDVREFELIYLKDQFFVSSAQTAEGGNIISIAMKFSNNMCSCGGDFSSDHKEQKIEHIDKEFGIEDAREALKYINDNFGRERAVVIEKMYRLETSHFTSLQYKETGTPGMEAHGEAPYYGWNSKYWEKNPEYIPMGLTGIKEGIGIGYNKQDTKNNKQFIVFPSVKAGMLYLNAYIDRYNGNYARWYSTSEEGQKKYIESLKGIKPHIVNNF</sequence>
<dbReference type="AlphaFoldDB" id="A0AAD0YI29"/>
<dbReference type="RefSeq" id="WP_123856227.1">
    <property type="nucleotide sequence ID" value="NZ_CP033923.1"/>
</dbReference>
<evidence type="ECO:0000313" key="3">
    <source>
        <dbReference type="Proteomes" id="UP000278288"/>
    </source>
</evidence>
<dbReference type="Proteomes" id="UP000278288">
    <property type="component" value="Chromosome"/>
</dbReference>
<protein>
    <submittedName>
        <fullName evidence="2">Peptidoglycan-binding protein</fullName>
    </submittedName>
</protein>
<dbReference type="KEGG" id="cnk:EG343_03515"/>
<evidence type="ECO:0000256" key="1">
    <source>
        <dbReference type="SAM" id="MobiDB-lite"/>
    </source>
</evidence>
<feature type="region of interest" description="Disordered" evidence="1">
    <location>
        <begin position="235"/>
        <end position="296"/>
    </location>
</feature>
<organism evidence="2 3">
    <name type="scientific">Chryseobacterium nakagawai</name>
    <dbReference type="NCBI Taxonomy" id="1241982"/>
    <lineage>
        <taxon>Bacteria</taxon>
        <taxon>Pseudomonadati</taxon>
        <taxon>Bacteroidota</taxon>
        <taxon>Flavobacteriia</taxon>
        <taxon>Flavobacteriales</taxon>
        <taxon>Weeksellaceae</taxon>
        <taxon>Chryseobacterium group</taxon>
        <taxon>Chryseobacterium</taxon>
    </lineage>
</organism>
<accession>A0AAD0YI29</accession>
<feature type="compositionally biased region" description="Basic and acidic residues" evidence="1">
    <location>
        <begin position="244"/>
        <end position="256"/>
    </location>
</feature>
<name>A0AAD0YI29_CHRNA</name>